<evidence type="ECO:0000313" key="3">
    <source>
        <dbReference type="EMBL" id="PAV04363.1"/>
    </source>
</evidence>
<dbReference type="Gene3D" id="3.10.450.40">
    <property type="match status" value="1"/>
</dbReference>
<dbReference type="InterPro" id="IPR025711">
    <property type="entry name" value="PepSY"/>
</dbReference>
<feature type="domain" description="PepSY" evidence="2">
    <location>
        <begin position="65"/>
        <end position="122"/>
    </location>
</feature>
<accession>A0A2A2H516</accession>
<feature type="region of interest" description="Disordered" evidence="1">
    <location>
        <begin position="27"/>
        <end position="69"/>
    </location>
</feature>
<dbReference type="Pfam" id="PF03413">
    <property type="entry name" value="PepSY"/>
    <property type="match status" value="1"/>
</dbReference>
<sequence>MIKKSIVAVVVMLAAAALVFGASGNHINSTSNSNQGQQSSVTGSSSSSNNTSDSDKTSDNTTKPKITSEEAQKLAQKYIDVEGATAGTPKLIKTDGQYIYVVPVIDNGTNVGEIDINAITGKNVGGAGGAP</sequence>
<organism evidence="3 4">
    <name type="scientific">Methanobacterium bryantii</name>
    <dbReference type="NCBI Taxonomy" id="2161"/>
    <lineage>
        <taxon>Archaea</taxon>
        <taxon>Methanobacteriati</taxon>
        <taxon>Methanobacteriota</taxon>
        <taxon>Methanomada group</taxon>
        <taxon>Methanobacteria</taxon>
        <taxon>Methanobacteriales</taxon>
        <taxon>Methanobacteriaceae</taxon>
        <taxon>Methanobacterium</taxon>
    </lineage>
</organism>
<name>A0A2A2H516_METBR</name>
<dbReference type="AlphaFoldDB" id="A0A2A2H516"/>
<proteinExistence type="predicted"/>
<keyword evidence="4" id="KW-1185">Reference proteome</keyword>
<comment type="caution">
    <text evidence="3">The sequence shown here is derived from an EMBL/GenBank/DDBJ whole genome shotgun (WGS) entry which is preliminary data.</text>
</comment>
<dbReference type="EMBL" id="LMVM01000023">
    <property type="protein sequence ID" value="PAV04363.1"/>
    <property type="molecule type" value="Genomic_DNA"/>
</dbReference>
<dbReference type="Proteomes" id="UP000217784">
    <property type="component" value="Unassembled WGS sequence"/>
</dbReference>
<protein>
    <recommendedName>
        <fullName evidence="2">PepSY domain-containing protein</fullName>
    </recommendedName>
</protein>
<evidence type="ECO:0000313" key="4">
    <source>
        <dbReference type="Proteomes" id="UP000217784"/>
    </source>
</evidence>
<evidence type="ECO:0000259" key="2">
    <source>
        <dbReference type="Pfam" id="PF03413"/>
    </source>
</evidence>
<feature type="compositionally biased region" description="Low complexity" evidence="1">
    <location>
        <begin position="28"/>
        <end position="52"/>
    </location>
</feature>
<evidence type="ECO:0000256" key="1">
    <source>
        <dbReference type="SAM" id="MobiDB-lite"/>
    </source>
</evidence>
<reference evidence="3 4" key="1">
    <citation type="journal article" date="2017" name="BMC Genomics">
        <title>Genomic analysis of methanogenic archaea reveals a shift towards energy conservation.</title>
        <authorList>
            <person name="Gilmore S.P."/>
            <person name="Henske J.K."/>
            <person name="Sexton J.A."/>
            <person name="Solomon K.V."/>
            <person name="Seppala S."/>
            <person name="Yoo J.I."/>
            <person name="Huyett L.M."/>
            <person name="Pressman A."/>
            <person name="Cogan J.Z."/>
            <person name="Kivenson V."/>
            <person name="Peng X."/>
            <person name="Tan Y."/>
            <person name="Valentine D.L."/>
            <person name="O'Malley M.A."/>
        </authorList>
    </citation>
    <scope>NUCLEOTIDE SEQUENCE [LARGE SCALE GENOMIC DNA]</scope>
    <source>
        <strain evidence="3 4">M.o.H.</strain>
    </source>
</reference>
<gene>
    <name evidence="3" type="ORF">ASJ80_05830</name>
</gene>